<proteinExistence type="predicted"/>
<gene>
    <name evidence="3" type="ORF">NWE73_05550</name>
</gene>
<feature type="domain" description="Peptidase S74" evidence="2">
    <location>
        <begin position="2226"/>
        <end position="2359"/>
    </location>
</feature>
<name>A0ABT6DG39_9BACT</name>
<keyword evidence="1" id="KW-0175">Coiled coil</keyword>
<evidence type="ECO:0000256" key="1">
    <source>
        <dbReference type="SAM" id="Coils"/>
    </source>
</evidence>
<dbReference type="RefSeq" id="WP_277577295.1">
    <property type="nucleotide sequence ID" value="NZ_JANRMI010000002.1"/>
</dbReference>
<dbReference type="InterPro" id="IPR030392">
    <property type="entry name" value="S74_ICA"/>
</dbReference>
<evidence type="ECO:0000259" key="2">
    <source>
        <dbReference type="PROSITE" id="PS51688"/>
    </source>
</evidence>
<evidence type="ECO:0000313" key="4">
    <source>
        <dbReference type="Proteomes" id="UP001152321"/>
    </source>
</evidence>
<dbReference type="Proteomes" id="UP001152321">
    <property type="component" value="Unassembled WGS sequence"/>
</dbReference>
<organism evidence="3 4">
    <name type="scientific">Bdellovibrio svalbardensis</name>
    <dbReference type="NCBI Taxonomy" id="2972972"/>
    <lineage>
        <taxon>Bacteria</taxon>
        <taxon>Pseudomonadati</taxon>
        <taxon>Bdellovibrionota</taxon>
        <taxon>Bdellovibrionia</taxon>
        <taxon>Bdellovibrionales</taxon>
        <taxon>Pseudobdellovibrionaceae</taxon>
        <taxon>Bdellovibrio</taxon>
    </lineage>
</organism>
<keyword evidence="4" id="KW-1185">Reference proteome</keyword>
<comment type="caution">
    <text evidence="3">The sequence shown here is derived from an EMBL/GenBank/DDBJ whole genome shotgun (WGS) entry which is preliminary data.</text>
</comment>
<dbReference type="EMBL" id="JANRMI010000002">
    <property type="protein sequence ID" value="MDG0815816.1"/>
    <property type="molecule type" value="Genomic_DNA"/>
</dbReference>
<accession>A0ABT6DG39</accession>
<protein>
    <submittedName>
        <fullName evidence="3">Tail fiber domain-containing protein</fullName>
    </submittedName>
</protein>
<dbReference type="PROSITE" id="PS51688">
    <property type="entry name" value="ICA"/>
    <property type="match status" value="1"/>
</dbReference>
<reference evidence="3" key="1">
    <citation type="submission" date="2022-08" db="EMBL/GenBank/DDBJ databases">
        <title>Novel Bdellovibrio Species Isolated from Svalbard: Designation Bdellovibrio svalbardensis.</title>
        <authorList>
            <person name="Mitchell R.J."/>
            <person name="Choi S.Y."/>
        </authorList>
    </citation>
    <scope>NUCLEOTIDE SEQUENCE</scope>
    <source>
        <strain evidence="3">PAP01</strain>
    </source>
</reference>
<sequence>MNNLVCFSKLKLLIPRSLLAVMLVVAPLNLLAAPAALTYQGRIVKSDGNPLEYSAVGFIFQVTDPTGSCVIYQEQVSGYNMVNSNGIFDVPIGKGTISFPLSGSYTILDAFNNSVVQSCGNCSGYTCSVSSSTYTPVMSDGRLLRVQFYDGVGWKTISPDTAIRSVPFAAYAHAADKLGTNTASDFLLKAGLPTCAAGTFLTWNGTALTCSPAGAGSVTSLTGSAPLSVINGTTTPTISIAKATSTTDGYLSAADWNAFNNKQATGNYITTLTGDVTATGPGSAAASIAKIQGSTVTLTSPQTADYFRYNGTAFVNSPLQASDLTGTISATNLPAFSGDVNSAAGSSILTLSATGTAGTYYKVTTDSKGRVTSGATSLLAADIPNLDWNKITTGKPTTLSGYGITDSLVSNLGGTPGIQTGLDASKPASPSTGTIYFATDSKTIYQYNSSAWVNIASSTGSGGTVSSVGLSLPSIFSVTNSPVTNTGTLTATLATQSASTVLAAPAAGGTPIFRTLNISDIKSKVSGDFFTASGGCPSGQTLTYTSANDTLSCQAYSLTNSQVTAALGYSPATSALNSGQIFVGDATNTAAPVTMNGDAILSNAGALTLASSGVTAGTYKSVTVDAKGRVTSGANPTTLAGYGITDAVKNAGGVGNISAGLDAVKPGTPASGDLFVATDSQKIYRYNGASWDLISSAGGSGGTVTSVATGTGLSGGTITGTGTIAVADTAVAAGSYGSATQVPTFTVNAQGQLTAAGNTAIALPWSAITSGTPTTLAGYGITDSLVSNLGGTPGIKTGTDATKPASPVAGTIYFATDTKTIYQYNAGSWVNIASSTGSGGTVSSVGLSLPSIFSVTNSPVTNTGTLTATLATQSASTVLAAPAAGGTPTFRTLNISDIQSTVAGSFFTASGGCPSGQTLTYTSATDTLSCQAYSLTSSQVTTALGYNPATSALNSGQFFVGDATNTAAPVTMSGDAILSNAGALTLAFSGVTAGTYKSVTVDAKGRVTSGANPTTLTGYGITDSLVSNLGGTPGIQTGLDASKPASPSAGTIYFATDSKTIYQYNSSAWVNIASSTGSGGTVTNVSSANSDIGVASGTSTPVLTLNSASANTASTIVKRDGSGNFAAGAVTLSTSAIFKDTGANTVTIQAPTSIGTSYVLKLPANVASVAGQVLTASDTSGTLAWSTPSTPSLADGKIWVGQTGTATAVTPSGDLSTTNAGVFTVGGIKGKTVSAAPTIAGQVLRYDGTNWTPNFISMLDLRSTITGTTALASACTASQTLTYNSVGDNLTCSNIAIADSQITYGSQAAKTFLAAPTGAAGAPTYRTIASTDLPTTGATGLYMNGGNSFGAAATLGTNDSNTLGFKTNNSTRMTIDTSGNVGVGTASPQKFFDVRGDSIFYSSNTPYSEGTNLFYTSNAANGGGYNLHLGAVGAAPAAGTLKAAMRVRGTNGNFWIDNYYGSTDHTLLEGDNTNNNLWLVPSTGKVGIGTTSPGAALDVKGAIRMSGATSGYTGFQPAAAAGSTVWTLPATDGGNGQFLMTDGAGTLSWANSGSGSAVTLPVGSAAAPSLNFTGDTTTGLYQGGAGVVGISSAGSPAATFSSSGLTLAANKGLTLSSGTGTISQTYTGNGTAQSITANSLTNGSALAISSSSMTNGNLQSLTANALQSGNILSLSAVNGSQAGLSNAVGLNLNMNITSGSSSTAVGVKSVVALTGGSSTAWGGYFSASGASTNYGLIVAAGSTGISNTAPATPLEVATANIAARPASATATINSNVGGANGAGSYDTLVLSNGGTNPSTSIYGSALSFKAATYGGTSSLSTGRILSYFDTSGGSNPGYPGAILALQYPTADNTYGTGMVLRNGNVGIGTTSPGSTLDVSGTIRTDTICDRTGANCKTISGGWGAGAFPLSGTDGTVSAPTYSFANNTNTGMYNSAGVLSFTSKGTARLTLDSASNSIASGNWQFNGTPLSSSWTVISSGSAASPNIKFNGLGSGMFFTSGTEMLGFSTSATERMRIDASGNVGMGTTSPQGPLDVQGGTSSGAAAPITLVGQNANSGTSNSGGNIVLTAGNAAAAASNRAGGNVLITGGVGAYISGSPILSRGGGVTITGGTGASSGQGGAVSMLGGNGGATLGAGGSASVSGGTGSGTYQGGAVSITGGTGGATDANGGNATVNGGAPGGAGSYGNVLLANSGGNVGIGTSTPSYSLHVVGTAGLSSGTAWTNASDIRLKDIQGDYEYGLNEVLQLHTVRYNYKKDNPLGLPSDFSKTGFIAQEVQKVIPDAVSTRKDGYLELNVDPIHWAVVNAIKDLYKKWFDDSVAQNREIASLKAQKADKVELEALKQENAAKDKEINELKNRLERIEKALTQHSGQ</sequence>
<dbReference type="Pfam" id="PF13884">
    <property type="entry name" value="Peptidase_S74"/>
    <property type="match status" value="1"/>
</dbReference>
<evidence type="ECO:0000313" key="3">
    <source>
        <dbReference type="EMBL" id="MDG0815816.1"/>
    </source>
</evidence>
<feature type="coiled-coil region" evidence="1">
    <location>
        <begin position="2333"/>
        <end position="2372"/>
    </location>
</feature>